<evidence type="ECO:0000313" key="3">
    <source>
        <dbReference type="Proteomes" id="UP000031829"/>
    </source>
</evidence>
<dbReference type="KEGG" id="bmeg:BG04_5361"/>
<dbReference type="InterPro" id="IPR016047">
    <property type="entry name" value="M23ase_b-sheet_dom"/>
</dbReference>
<dbReference type="Proteomes" id="UP000031829">
    <property type="component" value="Chromosome"/>
</dbReference>
<reference evidence="2 3" key="1">
    <citation type="journal article" date="2015" name="Genome Announc.">
        <title>Complete genome sequences for 35 biothreat assay-relevant bacillus species.</title>
        <authorList>
            <person name="Johnson S.L."/>
            <person name="Daligault H.E."/>
            <person name="Davenport K.W."/>
            <person name="Jaissle J."/>
            <person name="Frey K.G."/>
            <person name="Ladner J.T."/>
            <person name="Broomall S.M."/>
            <person name="Bishop-Lilly K.A."/>
            <person name="Bruce D.C."/>
            <person name="Gibbons H.S."/>
            <person name="Coyne S.R."/>
            <person name="Lo C.C."/>
            <person name="Meincke L."/>
            <person name="Munk A.C."/>
            <person name="Koroleva G.I."/>
            <person name="Rosenzweig C.N."/>
            <person name="Palacios G.F."/>
            <person name="Redden C.L."/>
            <person name="Minogue T.D."/>
            <person name="Chain P.S."/>
        </authorList>
    </citation>
    <scope>NUCLEOTIDE SEQUENCE [LARGE SCALE GENOMIC DNA]</scope>
    <source>
        <strain evidence="3">ATCC 14581 / DSM 32 / JCM 2506 / NBRC 15308 / NCIMB 9376 / NCTC 10342 / NRRL B-14308 / VKM B-512</strain>
    </source>
</reference>
<dbReference type="PANTHER" id="PTHR21666:SF270">
    <property type="entry name" value="MUREIN HYDROLASE ACTIVATOR ENVC"/>
    <property type="match status" value="1"/>
</dbReference>
<proteinExistence type="predicted"/>
<sequence>MMDTERKVNIREEFGILFAQGDFKKLYDCVSEEFKRQVSLQQFLEQSKLFNQGEQFYRLETNLYLTPQVEQFIWLNSTQTKFISVMFDEHNIIQALVIAPIESFSERDRWSTNKYTMPIQSEWFVYWGGKHEVLNYHHLVENQRYAYDLVVRKGKQSYKNDGMKNEDYYAYGKKVVAPLEGVVITAVDGQEDNEIGHTNKKNPLGNHVIIEHEGKEYSVLAHLKKGSVSVKKGDVVRKGTLLGRCGNSGNSSEPHIHFHVMDASDIETSKSLRIRFHAAVEPIRGDTVIPFFN</sequence>
<accession>A0A0B6AQS7</accession>
<dbReference type="InterPro" id="IPR011055">
    <property type="entry name" value="Dup_hybrid_motif"/>
</dbReference>
<dbReference type="AlphaFoldDB" id="A0A0B6AQS7"/>
<feature type="domain" description="M23ase beta-sheet core" evidence="1">
    <location>
        <begin position="170"/>
        <end position="262"/>
    </location>
</feature>
<evidence type="ECO:0000259" key="1">
    <source>
        <dbReference type="Pfam" id="PF01551"/>
    </source>
</evidence>
<dbReference type="InterPro" id="IPR050570">
    <property type="entry name" value="Cell_wall_metabolism_enzyme"/>
</dbReference>
<gene>
    <name evidence="2" type="ORF">BG04_5361</name>
</gene>
<dbReference type="PANTHER" id="PTHR21666">
    <property type="entry name" value="PEPTIDASE-RELATED"/>
    <property type="match status" value="1"/>
</dbReference>
<evidence type="ECO:0000313" key="2">
    <source>
        <dbReference type="EMBL" id="AJI22983.1"/>
    </source>
</evidence>
<dbReference type="HOGENOM" id="CLU_068664_0_0_9"/>
<dbReference type="RefSeq" id="WP_034651068.1">
    <property type="nucleotide sequence ID" value="NZ_BCVB01000011.1"/>
</dbReference>
<dbReference type="Gene3D" id="2.70.70.10">
    <property type="entry name" value="Glucose Permease (Domain IIA)"/>
    <property type="match status" value="1"/>
</dbReference>
<dbReference type="CDD" id="cd12797">
    <property type="entry name" value="M23_peptidase"/>
    <property type="match status" value="1"/>
</dbReference>
<dbReference type="GO" id="GO:0004222">
    <property type="term" value="F:metalloendopeptidase activity"/>
    <property type="evidence" value="ECO:0007669"/>
    <property type="project" value="TreeGrafter"/>
</dbReference>
<dbReference type="EMBL" id="CP009920">
    <property type="protein sequence ID" value="AJI22983.1"/>
    <property type="molecule type" value="Genomic_DNA"/>
</dbReference>
<name>A0A0B6AQS7_PRIM2</name>
<dbReference type="SUPFAM" id="SSF51261">
    <property type="entry name" value="Duplicated hybrid motif"/>
    <property type="match status" value="1"/>
</dbReference>
<organism evidence="2 3">
    <name type="scientific">Priestia megaterium (strain ATCC 14581 / DSM 32 / CCUG 1817 / JCM 2506 / NBRC 15308 / NCIMB 9376 / NCTC 10342 / NRRL B-14308 / VKM B-512 / Ford 19)</name>
    <name type="common">Bacillus megaterium</name>
    <dbReference type="NCBI Taxonomy" id="1348623"/>
    <lineage>
        <taxon>Bacteria</taxon>
        <taxon>Bacillati</taxon>
        <taxon>Bacillota</taxon>
        <taxon>Bacilli</taxon>
        <taxon>Bacillales</taxon>
        <taxon>Bacillaceae</taxon>
        <taxon>Priestia</taxon>
    </lineage>
</organism>
<protein>
    <submittedName>
        <fullName evidence="2">Peptidase M23 family protein</fullName>
    </submittedName>
</protein>
<dbReference type="GeneID" id="93643309"/>
<dbReference type="Pfam" id="PF01551">
    <property type="entry name" value="Peptidase_M23"/>
    <property type="match status" value="1"/>
</dbReference>